<name>A0A3G2L8V8_9FLAO</name>
<comment type="subcellular location">
    <subcellularLocation>
        <location evidence="1">Cytoplasm</location>
    </subcellularLocation>
</comment>
<dbReference type="InterPro" id="IPR050156">
    <property type="entry name" value="TC-AMP_synthase_SUA5"/>
</dbReference>
<dbReference type="PANTHER" id="PTHR17490">
    <property type="entry name" value="SUA5"/>
    <property type="match status" value="1"/>
</dbReference>
<sequence>MAADFTKEINSCIDVLQKGGLILYPTDTVWGIGCDATNTEAVKKVYDIKNREDSKALICLVANDAMLERHVDFVPELAYDLIDLSTKPTTIIYDSPKGVAKNLVASDDTLAIRVASDKFCQYLINKFKKPIVSTSANISGQPTPRTFDEISSVILKGVDYVVNLQPEHKNAVPSAIIKLSNDGKVKVIRE</sequence>
<dbReference type="InterPro" id="IPR017945">
    <property type="entry name" value="DHBP_synth_RibB-like_a/b_dom"/>
</dbReference>
<dbReference type="RefSeq" id="WP_121849730.1">
    <property type="nucleotide sequence ID" value="NZ_CP032050.1"/>
</dbReference>
<dbReference type="GO" id="GO:0005737">
    <property type="term" value="C:cytoplasm"/>
    <property type="evidence" value="ECO:0007669"/>
    <property type="project" value="UniProtKB-SubCell"/>
</dbReference>
<comment type="catalytic activity">
    <reaction evidence="11">
        <text>L-threonine + hydrogencarbonate + ATP = L-threonylcarbamoyladenylate + diphosphate + H2O</text>
        <dbReference type="Rhea" id="RHEA:36407"/>
        <dbReference type="ChEBI" id="CHEBI:15377"/>
        <dbReference type="ChEBI" id="CHEBI:17544"/>
        <dbReference type="ChEBI" id="CHEBI:30616"/>
        <dbReference type="ChEBI" id="CHEBI:33019"/>
        <dbReference type="ChEBI" id="CHEBI:57926"/>
        <dbReference type="ChEBI" id="CHEBI:73682"/>
        <dbReference type="EC" id="2.7.7.87"/>
    </reaction>
</comment>
<evidence type="ECO:0000256" key="4">
    <source>
        <dbReference type="ARBA" id="ARBA00022490"/>
    </source>
</evidence>
<organism evidence="13 14">
    <name type="scientific">Euzebyella marina</name>
    <dbReference type="NCBI Taxonomy" id="1761453"/>
    <lineage>
        <taxon>Bacteria</taxon>
        <taxon>Pseudomonadati</taxon>
        <taxon>Bacteroidota</taxon>
        <taxon>Flavobacteriia</taxon>
        <taxon>Flavobacteriales</taxon>
        <taxon>Flavobacteriaceae</taxon>
        <taxon>Euzebyella</taxon>
    </lineage>
</organism>
<evidence type="ECO:0000256" key="10">
    <source>
        <dbReference type="ARBA" id="ARBA00029774"/>
    </source>
</evidence>
<keyword evidence="5" id="KW-0808">Transferase</keyword>
<dbReference type="SUPFAM" id="SSF55821">
    <property type="entry name" value="YrdC/RibB"/>
    <property type="match status" value="1"/>
</dbReference>
<dbReference type="Gene3D" id="3.90.870.10">
    <property type="entry name" value="DHBP synthase"/>
    <property type="match status" value="1"/>
</dbReference>
<evidence type="ECO:0000256" key="5">
    <source>
        <dbReference type="ARBA" id="ARBA00022679"/>
    </source>
</evidence>
<dbReference type="PANTHER" id="PTHR17490:SF16">
    <property type="entry name" value="THREONYLCARBAMOYL-AMP SYNTHASE"/>
    <property type="match status" value="1"/>
</dbReference>
<dbReference type="GO" id="GO:0006450">
    <property type="term" value="P:regulation of translational fidelity"/>
    <property type="evidence" value="ECO:0007669"/>
    <property type="project" value="TreeGrafter"/>
</dbReference>
<dbReference type="GO" id="GO:0008033">
    <property type="term" value="P:tRNA processing"/>
    <property type="evidence" value="ECO:0007669"/>
    <property type="project" value="UniProtKB-KW"/>
</dbReference>
<keyword evidence="4" id="KW-0963">Cytoplasm</keyword>
<gene>
    <name evidence="13" type="ORF">D1013_15695</name>
</gene>
<comment type="similarity">
    <text evidence="2">Belongs to the SUA5 family.</text>
</comment>
<protein>
    <recommendedName>
        <fullName evidence="10">L-threonylcarbamoyladenylate synthase</fullName>
        <ecNumber evidence="3">2.7.7.87</ecNumber>
    </recommendedName>
    <alternativeName>
        <fullName evidence="10">L-threonylcarbamoyladenylate synthase</fullName>
    </alternativeName>
</protein>
<keyword evidence="7" id="KW-0548">Nucleotidyltransferase</keyword>
<dbReference type="GO" id="GO:0005524">
    <property type="term" value="F:ATP binding"/>
    <property type="evidence" value="ECO:0007669"/>
    <property type="project" value="UniProtKB-KW"/>
</dbReference>
<reference evidence="13 14" key="1">
    <citation type="submission" date="2018-08" db="EMBL/GenBank/DDBJ databases">
        <title>The reduced genetic potential of extracellular carbohydrate catabolism in Euzebyella marina RN62, a Flavobacteriia bacterium isolated from the hadal water.</title>
        <authorList>
            <person name="Xue C."/>
        </authorList>
    </citation>
    <scope>NUCLEOTIDE SEQUENCE [LARGE SCALE GENOMIC DNA]</scope>
    <source>
        <strain evidence="13 14">RN62</strain>
    </source>
</reference>
<dbReference type="KEGG" id="emar:D1013_15695"/>
<proteinExistence type="inferred from homology"/>
<evidence type="ECO:0000256" key="11">
    <source>
        <dbReference type="ARBA" id="ARBA00048366"/>
    </source>
</evidence>
<dbReference type="Proteomes" id="UP000276309">
    <property type="component" value="Chromosome"/>
</dbReference>
<dbReference type="AlphaFoldDB" id="A0A3G2L8V8"/>
<dbReference type="PROSITE" id="PS51163">
    <property type="entry name" value="YRDC"/>
    <property type="match status" value="1"/>
</dbReference>
<keyword evidence="14" id="KW-1185">Reference proteome</keyword>
<dbReference type="GO" id="GO:0000049">
    <property type="term" value="F:tRNA binding"/>
    <property type="evidence" value="ECO:0007669"/>
    <property type="project" value="TreeGrafter"/>
</dbReference>
<evidence type="ECO:0000256" key="8">
    <source>
        <dbReference type="ARBA" id="ARBA00022741"/>
    </source>
</evidence>
<feature type="domain" description="YrdC-like" evidence="12">
    <location>
        <begin position="6"/>
        <end position="190"/>
    </location>
</feature>
<dbReference type="GO" id="GO:0061710">
    <property type="term" value="F:L-threonylcarbamoyladenylate synthase"/>
    <property type="evidence" value="ECO:0007669"/>
    <property type="project" value="UniProtKB-EC"/>
</dbReference>
<evidence type="ECO:0000313" key="13">
    <source>
        <dbReference type="EMBL" id="AYN68718.1"/>
    </source>
</evidence>
<dbReference type="OrthoDB" id="9814580at2"/>
<evidence type="ECO:0000259" key="12">
    <source>
        <dbReference type="PROSITE" id="PS51163"/>
    </source>
</evidence>
<keyword evidence="8" id="KW-0547">Nucleotide-binding</keyword>
<evidence type="ECO:0000313" key="14">
    <source>
        <dbReference type="Proteomes" id="UP000276309"/>
    </source>
</evidence>
<dbReference type="GO" id="GO:0003725">
    <property type="term" value="F:double-stranded RNA binding"/>
    <property type="evidence" value="ECO:0007669"/>
    <property type="project" value="InterPro"/>
</dbReference>
<dbReference type="EC" id="2.7.7.87" evidence="3"/>
<dbReference type="Pfam" id="PF01300">
    <property type="entry name" value="Sua5_yciO_yrdC"/>
    <property type="match status" value="1"/>
</dbReference>
<dbReference type="EMBL" id="CP032050">
    <property type="protein sequence ID" value="AYN68718.1"/>
    <property type="molecule type" value="Genomic_DNA"/>
</dbReference>
<dbReference type="NCBIfam" id="TIGR00057">
    <property type="entry name" value="L-threonylcarbamoyladenylate synthase"/>
    <property type="match status" value="1"/>
</dbReference>
<keyword evidence="6" id="KW-0819">tRNA processing</keyword>
<evidence type="ECO:0000256" key="6">
    <source>
        <dbReference type="ARBA" id="ARBA00022694"/>
    </source>
</evidence>
<evidence type="ECO:0000256" key="7">
    <source>
        <dbReference type="ARBA" id="ARBA00022695"/>
    </source>
</evidence>
<keyword evidence="9" id="KW-0067">ATP-binding</keyword>
<evidence type="ECO:0000256" key="3">
    <source>
        <dbReference type="ARBA" id="ARBA00012584"/>
    </source>
</evidence>
<evidence type="ECO:0000256" key="2">
    <source>
        <dbReference type="ARBA" id="ARBA00007663"/>
    </source>
</evidence>
<evidence type="ECO:0000256" key="1">
    <source>
        <dbReference type="ARBA" id="ARBA00004496"/>
    </source>
</evidence>
<accession>A0A3G2L8V8</accession>
<dbReference type="InterPro" id="IPR006070">
    <property type="entry name" value="Sua5-like_dom"/>
</dbReference>
<evidence type="ECO:0000256" key="9">
    <source>
        <dbReference type="ARBA" id="ARBA00022840"/>
    </source>
</evidence>